<comment type="caution">
    <text evidence="3">The sequence shown here is derived from an EMBL/GenBank/DDBJ whole genome shotgun (WGS) entry which is preliminary data.</text>
</comment>
<dbReference type="RefSeq" id="WP_105333477.1">
    <property type="nucleotide sequence ID" value="NZ_PUHZ01000002.1"/>
</dbReference>
<evidence type="ECO:0008006" key="7">
    <source>
        <dbReference type="Google" id="ProtNLM"/>
    </source>
</evidence>
<organism evidence="3 6">
    <name type="scientific">Blastopirellula marina</name>
    <dbReference type="NCBI Taxonomy" id="124"/>
    <lineage>
        <taxon>Bacteria</taxon>
        <taxon>Pseudomonadati</taxon>
        <taxon>Planctomycetota</taxon>
        <taxon>Planctomycetia</taxon>
        <taxon>Pirellulales</taxon>
        <taxon>Pirellulaceae</taxon>
        <taxon>Blastopirellula</taxon>
    </lineage>
</organism>
<evidence type="ECO:0000313" key="4">
    <source>
        <dbReference type="EMBL" id="PQO47948.1"/>
    </source>
</evidence>
<dbReference type="InterPro" id="IPR025187">
    <property type="entry name" value="DUF4112"/>
</dbReference>
<dbReference type="AlphaFoldDB" id="A0A2S8FSK7"/>
<dbReference type="EMBL" id="PUIB01000016">
    <property type="protein sequence ID" value="PQO35158.1"/>
    <property type="molecule type" value="Genomic_DNA"/>
</dbReference>
<evidence type="ECO:0000313" key="5">
    <source>
        <dbReference type="Proteomes" id="UP000237819"/>
    </source>
</evidence>
<evidence type="ECO:0000313" key="3">
    <source>
        <dbReference type="EMBL" id="PQO35158.1"/>
    </source>
</evidence>
<gene>
    <name evidence="4" type="ORF">C5Y93_00750</name>
    <name evidence="3" type="ORF">C5Y98_14500</name>
</gene>
<feature type="compositionally biased region" description="Polar residues" evidence="1">
    <location>
        <begin position="1"/>
        <end position="18"/>
    </location>
</feature>
<feature type="region of interest" description="Disordered" evidence="1">
    <location>
        <begin position="1"/>
        <end position="20"/>
    </location>
</feature>
<evidence type="ECO:0000313" key="6">
    <source>
        <dbReference type="Proteomes" id="UP000239388"/>
    </source>
</evidence>
<dbReference type="PANTHER" id="PTHR35519">
    <property type="entry name" value="MEMBRANE PROTEINS"/>
    <property type="match status" value="1"/>
</dbReference>
<keyword evidence="2" id="KW-0472">Membrane</keyword>
<dbReference type="PANTHER" id="PTHR35519:SF2">
    <property type="entry name" value="PH DOMAIN PROTEIN"/>
    <property type="match status" value="1"/>
</dbReference>
<dbReference type="Proteomes" id="UP000237819">
    <property type="component" value="Unassembled WGS sequence"/>
</dbReference>
<dbReference type="OrthoDB" id="513552at2"/>
<accession>A0A2S8FSK7</accession>
<keyword evidence="2" id="KW-0812">Transmembrane</keyword>
<evidence type="ECO:0000256" key="2">
    <source>
        <dbReference type="SAM" id="Phobius"/>
    </source>
</evidence>
<name>A0A2S8FSK7_9BACT</name>
<proteinExistence type="predicted"/>
<evidence type="ECO:0000256" key="1">
    <source>
        <dbReference type="SAM" id="MobiDB-lite"/>
    </source>
</evidence>
<feature type="transmembrane region" description="Helical" evidence="2">
    <location>
        <begin position="110"/>
        <end position="132"/>
    </location>
</feature>
<dbReference type="Proteomes" id="UP000239388">
    <property type="component" value="Unassembled WGS sequence"/>
</dbReference>
<dbReference type="EMBL" id="PUHZ01000002">
    <property type="protein sequence ID" value="PQO47948.1"/>
    <property type="molecule type" value="Genomic_DNA"/>
</dbReference>
<sequence length="219" mass="24206">MPPALSLSQETKPQGGTSHDSHVDVICFGTGAVGRPSQYWKLPASAWRLWTVGSPVSRHDLIVLKGVRLMPAQNKETLNSPPSRVQRLRRFVDVMENAVRIPGTRYRVGLDALLGLIPGLGDFVTATAAFVLLWEARRLGMSLGQRTKMVGYIFFDLVIGIVPVIGDLFDVAYKSNTRILKMMEEHIAKHGDATVNPATRLNVPKFITTRMTAKRSGEK</sequence>
<reference evidence="5 6" key="1">
    <citation type="submission" date="2018-02" db="EMBL/GenBank/DDBJ databases">
        <title>Comparative genomes isolates from brazilian mangrove.</title>
        <authorList>
            <person name="Araujo J.E."/>
            <person name="Taketani R.G."/>
            <person name="Silva M.C.P."/>
            <person name="Loureco M.V."/>
            <person name="Andreote F.D."/>
        </authorList>
    </citation>
    <scope>NUCLEOTIDE SEQUENCE [LARGE SCALE GENOMIC DNA]</scope>
    <source>
        <strain evidence="3 6">NAP PRIS-MGV</strain>
        <strain evidence="4 5">Nap-Phe MGV</strain>
    </source>
</reference>
<dbReference type="Pfam" id="PF13430">
    <property type="entry name" value="DUF4112"/>
    <property type="match status" value="1"/>
</dbReference>
<protein>
    <recommendedName>
        <fullName evidence="7">DUF4112 domain-containing protein</fullName>
    </recommendedName>
</protein>
<feature type="transmembrane region" description="Helical" evidence="2">
    <location>
        <begin position="152"/>
        <end position="173"/>
    </location>
</feature>
<keyword evidence="2" id="KW-1133">Transmembrane helix</keyword>